<evidence type="ECO:0000313" key="2">
    <source>
        <dbReference type="EMBL" id="KFD62428.1"/>
    </source>
</evidence>
<evidence type="ECO:0000313" key="3">
    <source>
        <dbReference type="Proteomes" id="UP000030764"/>
    </source>
</evidence>
<name>A0A085MYY2_9BILA</name>
<keyword evidence="3" id="KW-1185">Reference proteome</keyword>
<sequence>MKKETLNTSWKKLWPDCVHDYEDFSPDVVQHAGVDEAVALAKLLGGKGFGDISKKQVSTLIDAHSEPLTDADLAELMKSESEEDEQAELEADIEEEQGLTLESLSEILETVRNLQVMVTSWDPDMIHALQFNNGFDALLQLYKHLLRTLKKGRGQVPIRMFLTKTEASQKETLAGVAPLLKLGESSASAPMEM</sequence>
<dbReference type="EMBL" id="KL363185">
    <property type="protein sequence ID" value="KFD58108.1"/>
    <property type="molecule type" value="Genomic_DNA"/>
</dbReference>
<gene>
    <name evidence="1" type="ORF">M513_00871</name>
    <name evidence="2" type="ORF">M514_00871</name>
</gene>
<dbReference type="AlphaFoldDB" id="A0A085MYY2"/>
<protein>
    <submittedName>
        <fullName evidence="2">Uncharacterized protein</fullName>
    </submittedName>
</protein>
<proteinExistence type="predicted"/>
<dbReference type="Proteomes" id="UP000030758">
    <property type="component" value="Unassembled WGS sequence"/>
</dbReference>
<reference evidence="2 3" key="1">
    <citation type="journal article" date="2014" name="Nat. Genet.">
        <title>Genome and transcriptome of the porcine whipworm Trichuris suis.</title>
        <authorList>
            <person name="Jex A.R."/>
            <person name="Nejsum P."/>
            <person name="Schwarz E.M."/>
            <person name="Hu L."/>
            <person name="Young N.D."/>
            <person name="Hall R.S."/>
            <person name="Korhonen P.K."/>
            <person name="Liao S."/>
            <person name="Thamsborg S."/>
            <person name="Xia J."/>
            <person name="Xu P."/>
            <person name="Wang S."/>
            <person name="Scheerlinck J.P."/>
            <person name="Hofmann A."/>
            <person name="Sternberg P.W."/>
            <person name="Wang J."/>
            <person name="Gasser R.B."/>
        </authorList>
    </citation>
    <scope>NUCLEOTIDE SEQUENCE [LARGE SCALE GENOMIC DNA]</scope>
    <source>
        <strain evidence="2">DCEP-RM93F</strain>
        <strain evidence="1">DCEP-RM93M</strain>
    </source>
</reference>
<evidence type="ECO:0000313" key="1">
    <source>
        <dbReference type="EMBL" id="KFD58108.1"/>
    </source>
</evidence>
<dbReference type="EMBL" id="KL367596">
    <property type="protein sequence ID" value="KFD62428.1"/>
    <property type="molecule type" value="Genomic_DNA"/>
</dbReference>
<organism evidence="2">
    <name type="scientific">Trichuris suis</name>
    <name type="common">pig whipworm</name>
    <dbReference type="NCBI Taxonomy" id="68888"/>
    <lineage>
        <taxon>Eukaryota</taxon>
        <taxon>Metazoa</taxon>
        <taxon>Ecdysozoa</taxon>
        <taxon>Nematoda</taxon>
        <taxon>Enoplea</taxon>
        <taxon>Dorylaimia</taxon>
        <taxon>Trichinellida</taxon>
        <taxon>Trichuridae</taxon>
        <taxon>Trichuris</taxon>
    </lineage>
</organism>
<accession>A0A085MYY2</accession>
<dbReference type="Proteomes" id="UP000030764">
    <property type="component" value="Unassembled WGS sequence"/>
</dbReference>